<dbReference type="AlphaFoldDB" id="A0A7J0FXV2"/>
<feature type="region of interest" description="Disordered" evidence="1">
    <location>
        <begin position="80"/>
        <end position="125"/>
    </location>
</feature>
<keyword evidence="4" id="KW-1185">Reference proteome</keyword>
<feature type="compositionally biased region" description="Basic residues" evidence="1">
    <location>
        <begin position="80"/>
        <end position="93"/>
    </location>
</feature>
<dbReference type="PANTHER" id="PTHR48475">
    <property type="entry name" value="RIBONUCLEASE H"/>
    <property type="match status" value="1"/>
</dbReference>
<evidence type="ECO:0000313" key="3">
    <source>
        <dbReference type="EMBL" id="GFZ03496.1"/>
    </source>
</evidence>
<feature type="compositionally biased region" description="Basic and acidic residues" evidence="1">
    <location>
        <begin position="99"/>
        <end position="121"/>
    </location>
</feature>
<name>A0A7J0FXV2_9ERIC</name>
<feature type="domain" description="RNase H type-1" evidence="2">
    <location>
        <begin position="337"/>
        <end position="437"/>
    </location>
</feature>
<dbReference type="InterPro" id="IPR012337">
    <property type="entry name" value="RNaseH-like_sf"/>
</dbReference>
<dbReference type="GO" id="GO:0004523">
    <property type="term" value="F:RNA-DNA hybrid ribonuclease activity"/>
    <property type="evidence" value="ECO:0007669"/>
    <property type="project" value="InterPro"/>
</dbReference>
<dbReference type="PANTHER" id="PTHR48475:SF2">
    <property type="entry name" value="RIBONUCLEASE H"/>
    <property type="match status" value="1"/>
</dbReference>
<organism evidence="3 4">
    <name type="scientific">Actinidia rufa</name>
    <dbReference type="NCBI Taxonomy" id="165716"/>
    <lineage>
        <taxon>Eukaryota</taxon>
        <taxon>Viridiplantae</taxon>
        <taxon>Streptophyta</taxon>
        <taxon>Embryophyta</taxon>
        <taxon>Tracheophyta</taxon>
        <taxon>Spermatophyta</taxon>
        <taxon>Magnoliopsida</taxon>
        <taxon>eudicotyledons</taxon>
        <taxon>Gunneridae</taxon>
        <taxon>Pentapetalae</taxon>
        <taxon>asterids</taxon>
        <taxon>Ericales</taxon>
        <taxon>Actinidiaceae</taxon>
        <taxon>Actinidia</taxon>
    </lineage>
</organism>
<accession>A0A7J0FXV2</accession>
<dbReference type="Proteomes" id="UP000585474">
    <property type="component" value="Unassembled WGS sequence"/>
</dbReference>
<evidence type="ECO:0000313" key="4">
    <source>
        <dbReference type="Proteomes" id="UP000585474"/>
    </source>
</evidence>
<dbReference type="Pfam" id="PF13456">
    <property type="entry name" value="RVT_3"/>
    <property type="match status" value="1"/>
</dbReference>
<comment type="caution">
    <text evidence="3">The sequence shown here is derived from an EMBL/GenBank/DDBJ whole genome shotgun (WGS) entry which is preliminary data.</text>
</comment>
<dbReference type="EMBL" id="BJWL01000016">
    <property type="protein sequence ID" value="GFZ03496.1"/>
    <property type="molecule type" value="Genomic_DNA"/>
</dbReference>
<protein>
    <recommendedName>
        <fullName evidence="2">RNase H type-1 domain-containing protein</fullName>
    </recommendedName>
</protein>
<dbReference type="InterPro" id="IPR002156">
    <property type="entry name" value="RNaseH_domain"/>
</dbReference>
<dbReference type="GO" id="GO:0003676">
    <property type="term" value="F:nucleic acid binding"/>
    <property type="evidence" value="ECO:0007669"/>
    <property type="project" value="InterPro"/>
</dbReference>
<feature type="compositionally biased region" description="Basic and acidic residues" evidence="1">
    <location>
        <begin position="29"/>
        <end position="43"/>
    </location>
</feature>
<reference evidence="3 4" key="1">
    <citation type="submission" date="2019-07" db="EMBL/GenBank/DDBJ databases">
        <title>De Novo Assembly of kiwifruit Actinidia rufa.</title>
        <authorList>
            <person name="Sugita-Konishi S."/>
            <person name="Sato K."/>
            <person name="Mori E."/>
            <person name="Abe Y."/>
            <person name="Kisaki G."/>
            <person name="Hamano K."/>
            <person name="Suezawa K."/>
            <person name="Otani M."/>
            <person name="Fukuda T."/>
            <person name="Manabe T."/>
            <person name="Gomi K."/>
            <person name="Tabuchi M."/>
            <person name="Akimitsu K."/>
            <person name="Kataoka I."/>
        </authorList>
    </citation>
    <scope>NUCLEOTIDE SEQUENCE [LARGE SCALE GENOMIC DNA]</scope>
    <source>
        <strain evidence="4">cv. Fuchu</strain>
    </source>
</reference>
<proteinExistence type="predicted"/>
<dbReference type="Gene3D" id="3.30.420.10">
    <property type="entry name" value="Ribonuclease H-like superfamily/Ribonuclease H"/>
    <property type="match status" value="1"/>
</dbReference>
<evidence type="ECO:0000256" key="1">
    <source>
        <dbReference type="SAM" id="MobiDB-lite"/>
    </source>
</evidence>
<dbReference type="CDD" id="cd09279">
    <property type="entry name" value="RNase_HI_like"/>
    <property type="match status" value="1"/>
</dbReference>
<dbReference type="InterPro" id="IPR036397">
    <property type="entry name" value="RNaseH_sf"/>
</dbReference>
<gene>
    <name evidence="3" type="ORF">Acr_16g0001200</name>
</gene>
<dbReference type="SUPFAM" id="SSF53098">
    <property type="entry name" value="Ribonuclease H-like"/>
    <property type="match status" value="1"/>
</dbReference>
<evidence type="ECO:0000259" key="2">
    <source>
        <dbReference type="Pfam" id="PF13456"/>
    </source>
</evidence>
<dbReference type="OrthoDB" id="1740909at2759"/>
<sequence length="491" mass="56609">MNENNARLIQHLTTNNPLPPPAAPVPEVEQSHRSQRSGDDKSQGHYSTGRARNRGRQSPSLRPSKADKYIVAEELFEAKRRRQGKDNHKRKKTDTRQYNYRDEVKNKRFDRNSRTTNDRRPRTPPCRLELVLPPLNTPIAQLKEWIADLIKKGYLRKYISDRPQHNSLERRYEDNRPTTRDIQIIHGGFGLEEYSSASRKRHAKSASRQAEKEVYNFSSLTAEVHQPITFTNDDLRGLHLPHDDALVISTTIANFNGEYNTPARVDQVASYLGNRTLPDHCLVGFHCGRLSFALQCNPMLPNIERDKGYHFYLLLENEVSHVNRDRRGKGDQKVVRACFILAMKTESSPKATTNIAEYEALLTRLRVVAKLGVESLDAFSDSQLIINQVQGEYLTKDHRMMAYLNKVKNVSMKIKDFKIFQIPREENRKADALANLASAFDFISNRYIPLEFLRNSSIQVAQSVYQTEASLTWIEDFTAYLRDRTLPNDKL</sequence>
<feature type="region of interest" description="Disordered" evidence="1">
    <location>
        <begin position="1"/>
        <end position="67"/>
    </location>
</feature>